<dbReference type="InterPro" id="IPR014942">
    <property type="entry name" value="AbiEii"/>
</dbReference>
<evidence type="ECO:0000313" key="2">
    <source>
        <dbReference type="Proteomes" id="UP000323664"/>
    </source>
</evidence>
<dbReference type="AlphaFoldDB" id="A0A5M9WMI0"/>
<name>A0A5M9WMI0_PAEAM</name>
<dbReference type="Proteomes" id="UP000323664">
    <property type="component" value="Unassembled WGS sequence"/>
</dbReference>
<sequence>MHRFNEEERLIVVLEALLKRATLVNSSFILKGSLLTRQYLENQSLRHVEDIDFLYKGTIEHADQAKQIFTDWMIQVTELDLNDGIHFRSFRENPFWREIDYAMDEDFPTVNTDIAYAIQSESSEGNRYEDELFLDVSFNLKLDAEPVPLNYQPLRGESFVVPWTVPLSTQVAWKLHQTIVRPRFKDLYDLQYLVSHMLYDRQAVDETLQTLVNECSMSHWITTEDMKKILVEDLRALYRDLENDDQLKQLAGDRLPDVYFMEVATRLRKAMNHAGIHQEAFKHLPSPTWNKAQNGECEYE</sequence>
<dbReference type="GO" id="GO:0016740">
    <property type="term" value="F:transferase activity"/>
    <property type="evidence" value="ECO:0007669"/>
    <property type="project" value="UniProtKB-KW"/>
</dbReference>
<keyword evidence="1" id="KW-0808">Transferase</keyword>
<organism evidence="1 2">
    <name type="scientific">Paenibacillus amylolyticus</name>
    <dbReference type="NCBI Taxonomy" id="1451"/>
    <lineage>
        <taxon>Bacteria</taxon>
        <taxon>Bacillati</taxon>
        <taxon>Bacillota</taxon>
        <taxon>Bacilli</taxon>
        <taxon>Bacillales</taxon>
        <taxon>Paenibacillaceae</taxon>
        <taxon>Paenibacillus</taxon>
    </lineage>
</organism>
<proteinExistence type="predicted"/>
<protein>
    <submittedName>
        <fullName evidence="1">Nucleotidyl transferase AbiEii/AbiGii toxin family protein</fullName>
    </submittedName>
</protein>
<gene>
    <name evidence="1" type="ORF">EC604_02835</name>
</gene>
<evidence type="ECO:0000313" key="1">
    <source>
        <dbReference type="EMBL" id="KAA8782780.1"/>
    </source>
</evidence>
<reference evidence="1 2" key="1">
    <citation type="journal article" date="2019" name="J. Ind. Microbiol. Biotechnol.">
        <title>Paenibacillus amylolyticus 27C64 has a diverse set of carbohydrate-active enzymes and complete pectin deconstruction system.</title>
        <authorList>
            <person name="Keggi C."/>
            <person name="Doran-Peterson J."/>
        </authorList>
    </citation>
    <scope>NUCLEOTIDE SEQUENCE [LARGE SCALE GENOMIC DNA]</scope>
    <source>
        <strain evidence="1 2">27C64</strain>
    </source>
</reference>
<dbReference type="OrthoDB" id="2535399at2"/>
<accession>A0A5M9WMI0</accession>
<comment type="caution">
    <text evidence="1">The sequence shown here is derived from an EMBL/GenBank/DDBJ whole genome shotgun (WGS) entry which is preliminary data.</text>
</comment>
<dbReference type="EMBL" id="RIAS01000001">
    <property type="protein sequence ID" value="KAA8782780.1"/>
    <property type="molecule type" value="Genomic_DNA"/>
</dbReference>
<dbReference type="Pfam" id="PF08843">
    <property type="entry name" value="AbiEii"/>
    <property type="match status" value="1"/>
</dbReference>